<accession>A0A6G3SJP7</accession>
<gene>
    <name evidence="2" type="ORF">G3I43_02635</name>
</gene>
<proteinExistence type="predicted"/>
<evidence type="ECO:0000256" key="1">
    <source>
        <dbReference type="SAM" id="MobiDB-lite"/>
    </source>
</evidence>
<dbReference type="PROSITE" id="PS51257">
    <property type="entry name" value="PROKAR_LIPOPROTEIN"/>
    <property type="match status" value="1"/>
</dbReference>
<evidence type="ECO:0008006" key="3">
    <source>
        <dbReference type="Google" id="ProtNLM"/>
    </source>
</evidence>
<feature type="compositionally biased region" description="Low complexity" evidence="1">
    <location>
        <begin position="75"/>
        <end position="90"/>
    </location>
</feature>
<feature type="compositionally biased region" description="Basic and acidic residues" evidence="1">
    <location>
        <begin position="91"/>
        <end position="109"/>
    </location>
</feature>
<protein>
    <recommendedName>
        <fullName evidence="3">Lipoprotein</fullName>
    </recommendedName>
</protein>
<dbReference type="RefSeq" id="WP_164256486.1">
    <property type="nucleotide sequence ID" value="NZ_JAAGMK010000072.1"/>
</dbReference>
<organism evidence="2">
    <name type="scientific">Streptomyces anulatus</name>
    <name type="common">Streptomyces chrysomallus</name>
    <dbReference type="NCBI Taxonomy" id="1892"/>
    <lineage>
        <taxon>Bacteria</taxon>
        <taxon>Bacillati</taxon>
        <taxon>Actinomycetota</taxon>
        <taxon>Actinomycetes</taxon>
        <taxon>Kitasatosporales</taxon>
        <taxon>Streptomycetaceae</taxon>
        <taxon>Streptomyces</taxon>
    </lineage>
</organism>
<name>A0A6G3SJP7_STRAQ</name>
<dbReference type="AlphaFoldDB" id="A0A6G3SJP7"/>
<feature type="region of interest" description="Disordered" evidence="1">
    <location>
        <begin position="29"/>
        <end position="141"/>
    </location>
</feature>
<sequence length="261" mass="26585">MNATRRHSARGWLTAVALGALVLTGCGQESSNRLEPAGAAGPAPSSTTDDTTDTAGTTGDTAGTADDGPAHDGVKSAGPAASGAKASPSARADDRADDDRTGDRADPVRKSAAPAPSPAPDRRTAAPAASKGTSATTGNAPFAGTAQFVTISRAWTDNGRTYLAVRPARKEINPRFDTWEITPGTGPFTTVPMADDGRVLLAVPVRDEVAGKSRAEPVAHSPARLVTLIGRLDPTLSGGIGYDLVFDGTGRVTGLTSLYRP</sequence>
<evidence type="ECO:0000313" key="2">
    <source>
        <dbReference type="EMBL" id="NEB83093.1"/>
    </source>
</evidence>
<reference evidence="2" key="1">
    <citation type="submission" date="2020-01" db="EMBL/GenBank/DDBJ databases">
        <title>Insect and environment-associated Actinomycetes.</title>
        <authorList>
            <person name="Currrie C."/>
            <person name="Chevrette M."/>
            <person name="Carlson C."/>
            <person name="Stubbendieck R."/>
            <person name="Wendt-Pienkowski E."/>
        </authorList>
    </citation>
    <scope>NUCLEOTIDE SEQUENCE</scope>
    <source>
        <strain evidence="2">SID505</strain>
    </source>
</reference>
<dbReference type="EMBL" id="JAAGMK010000072">
    <property type="protein sequence ID" value="NEB83093.1"/>
    <property type="molecule type" value="Genomic_DNA"/>
</dbReference>
<comment type="caution">
    <text evidence="2">The sequence shown here is derived from an EMBL/GenBank/DDBJ whole genome shotgun (WGS) entry which is preliminary data.</text>
</comment>
<feature type="compositionally biased region" description="Low complexity" evidence="1">
    <location>
        <begin position="36"/>
        <end position="67"/>
    </location>
</feature>